<proteinExistence type="predicted"/>
<dbReference type="AlphaFoldDB" id="A0A0D2CCM2"/>
<evidence type="ECO:0000313" key="3">
    <source>
        <dbReference type="Proteomes" id="UP000053328"/>
    </source>
</evidence>
<evidence type="ECO:0000256" key="1">
    <source>
        <dbReference type="SAM" id="MobiDB-lite"/>
    </source>
</evidence>
<dbReference type="EMBL" id="KN847492">
    <property type="protein sequence ID" value="KIW21249.1"/>
    <property type="molecule type" value="Genomic_DNA"/>
</dbReference>
<name>A0A0D2CCM2_9EURO</name>
<accession>A0A0D2CCM2</accession>
<reference evidence="2 3" key="1">
    <citation type="submission" date="2015-01" db="EMBL/GenBank/DDBJ databases">
        <title>The Genome Sequence of Exophiala spinifera CBS89968.</title>
        <authorList>
            <consortium name="The Broad Institute Genomics Platform"/>
            <person name="Cuomo C."/>
            <person name="de Hoog S."/>
            <person name="Gorbushina A."/>
            <person name="Stielow B."/>
            <person name="Teixiera M."/>
            <person name="Abouelleil A."/>
            <person name="Chapman S.B."/>
            <person name="Priest M."/>
            <person name="Young S.K."/>
            <person name="Wortman J."/>
            <person name="Nusbaum C."/>
            <person name="Birren B."/>
        </authorList>
    </citation>
    <scope>NUCLEOTIDE SEQUENCE [LARGE SCALE GENOMIC DNA]</scope>
    <source>
        <strain evidence="2 3">CBS 89968</strain>
    </source>
</reference>
<dbReference type="VEuPathDB" id="FungiDB:PV08_01829"/>
<dbReference type="OrthoDB" id="3886346at2759"/>
<keyword evidence="3" id="KW-1185">Reference proteome</keyword>
<organism evidence="2 3">
    <name type="scientific">Exophiala spinifera</name>
    <dbReference type="NCBI Taxonomy" id="91928"/>
    <lineage>
        <taxon>Eukaryota</taxon>
        <taxon>Fungi</taxon>
        <taxon>Dikarya</taxon>
        <taxon>Ascomycota</taxon>
        <taxon>Pezizomycotina</taxon>
        <taxon>Eurotiomycetes</taxon>
        <taxon>Chaetothyriomycetidae</taxon>
        <taxon>Chaetothyriales</taxon>
        <taxon>Herpotrichiellaceae</taxon>
        <taxon>Exophiala</taxon>
    </lineage>
</organism>
<dbReference type="RefSeq" id="XP_016241465.1">
    <property type="nucleotide sequence ID" value="XM_016376189.1"/>
</dbReference>
<feature type="compositionally biased region" description="Acidic residues" evidence="1">
    <location>
        <begin position="66"/>
        <end position="75"/>
    </location>
</feature>
<protein>
    <submittedName>
        <fullName evidence="2">Uncharacterized protein</fullName>
    </submittedName>
</protein>
<feature type="region of interest" description="Disordered" evidence="1">
    <location>
        <begin position="53"/>
        <end position="86"/>
    </location>
</feature>
<dbReference type="Proteomes" id="UP000053328">
    <property type="component" value="Unassembled WGS sequence"/>
</dbReference>
<dbReference type="HOGENOM" id="CLU_041458_0_1_1"/>
<evidence type="ECO:0000313" key="2">
    <source>
        <dbReference type="EMBL" id="KIW21249.1"/>
    </source>
</evidence>
<gene>
    <name evidence="2" type="ORF">PV08_01829</name>
</gene>
<dbReference type="GeneID" id="27328912"/>
<feature type="region of interest" description="Disordered" evidence="1">
    <location>
        <begin position="264"/>
        <end position="294"/>
    </location>
</feature>
<sequence>MDAYGSFAYLVDNLPLWKSNAQSLAAHASQKHAEFAADFTRLVHQVKPKRKKSASVASIRTANVEETQEEQENEESSFPNKTDINPLEAGNRYLYAQVNRKQKPETSIRCGASGPQKFRNKNQVVIYYDSHVQDELNTLVKSIGIGRNNLRKGKNSLSMERGFRLPPLRSAQESPSLNNLRSTTTIMSGKKAVESLVLKVADPDEAAFLQVDKELESIQSLCETAAHQFLRDGDCTAELNNIQFKMEAVLQQAASTAASLKQSKVQQQEFGPDLESEAESAPTTPVSRAYNYPSKSSNIDRSTYGIKTTLSDMRARGAFFGSPAIAADSDTGLMTDSIEVDDDSDQSSVQLDISQYRFARTRRTRI</sequence>